<feature type="compositionally biased region" description="Polar residues" evidence="1">
    <location>
        <begin position="147"/>
        <end position="158"/>
    </location>
</feature>
<dbReference type="EMBL" id="RBZU01000019">
    <property type="protein sequence ID" value="RKP44683.1"/>
    <property type="molecule type" value="Genomic_DNA"/>
</dbReference>
<dbReference type="GO" id="GO:0042834">
    <property type="term" value="F:peptidoglycan binding"/>
    <property type="evidence" value="ECO:0007669"/>
    <property type="project" value="InterPro"/>
</dbReference>
<feature type="region of interest" description="Disordered" evidence="1">
    <location>
        <begin position="130"/>
        <end position="158"/>
    </location>
</feature>
<protein>
    <submittedName>
        <fullName evidence="3">SPOR domain-containing protein</fullName>
    </submittedName>
</protein>
<evidence type="ECO:0000313" key="3">
    <source>
        <dbReference type="EMBL" id="RKP44683.1"/>
    </source>
</evidence>
<name>A0A494XAS5_9BURK</name>
<organism evidence="3 4">
    <name type="scientific">Pararobbsia silviterrae</name>
    <dbReference type="NCBI Taxonomy" id="1792498"/>
    <lineage>
        <taxon>Bacteria</taxon>
        <taxon>Pseudomonadati</taxon>
        <taxon>Pseudomonadota</taxon>
        <taxon>Betaproteobacteria</taxon>
        <taxon>Burkholderiales</taxon>
        <taxon>Burkholderiaceae</taxon>
        <taxon>Pararobbsia</taxon>
    </lineage>
</organism>
<keyword evidence="4" id="KW-1185">Reference proteome</keyword>
<dbReference type="InterPro" id="IPR007730">
    <property type="entry name" value="SPOR-like_dom"/>
</dbReference>
<feature type="domain" description="SPOR" evidence="2">
    <location>
        <begin position="161"/>
        <end position="237"/>
    </location>
</feature>
<evidence type="ECO:0000313" key="4">
    <source>
        <dbReference type="Proteomes" id="UP000270342"/>
    </source>
</evidence>
<comment type="caution">
    <text evidence="3">The sequence shown here is derived from an EMBL/GenBank/DDBJ whole genome shotgun (WGS) entry which is preliminary data.</text>
</comment>
<dbReference type="Pfam" id="PF05036">
    <property type="entry name" value="SPOR"/>
    <property type="match status" value="1"/>
</dbReference>
<dbReference type="Proteomes" id="UP000270342">
    <property type="component" value="Unassembled WGS sequence"/>
</dbReference>
<dbReference type="PROSITE" id="PS51724">
    <property type="entry name" value="SPOR"/>
    <property type="match status" value="1"/>
</dbReference>
<dbReference type="SUPFAM" id="SSF110997">
    <property type="entry name" value="Sporulation related repeat"/>
    <property type="match status" value="1"/>
</dbReference>
<dbReference type="Gene3D" id="3.30.70.1070">
    <property type="entry name" value="Sporulation related repeat"/>
    <property type="match status" value="1"/>
</dbReference>
<evidence type="ECO:0000256" key="1">
    <source>
        <dbReference type="SAM" id="MobiDB-lite"/>
    </source>
</evidence>
<dbReference type="AlphaFoldDB" id="A0A494XAS5"/>
<gene>
    <name evidence="3" type="ORF">D7S86_27010</name>
</gene>
<evidence type="ECO:0000259" key="2">
    <source>
        <dbReference type="PROSITE" id="PS51724"/>
    </source>
</evidence>
<reference evidence="3 4" key="1">
    <citation type="submission" date="2018-10" db="EMBL/GenBank/DDBJ databases">
        <title>Robbsia sp. DHC34, isolated from soil.</title>
        <authorList>
            <person name="Gao Z.-H."/>
            <person name="Qiu L.-H."/>
        </authorList>
    </citation>
    <scope>NUCLEOTIDE SEQUENCE [LARGE SCALE GENOMIC DNA]</scope>
    <source>
        <strain evidence="3 4">DHC34</strain>
    </source>
</reference>
<sequence length="245" mass="26260">MRALGDRLVPESICQTNTQAKMTNKSTRLLLAGLILSAVSMPSIADSIVIAHQVSKLTGNTIQFSYAPCSNMPEDGYANVPRDPKGSLVFAKNQKDGTVNIGCAVVTKGEHVNTFSVTWAHEGEQTEFTSTDMKLGDGEPAEEPQKSAPSEASIQTTPPQALDGKHIYVQLAKYKNLAQASAWAAYLNGSQGLSTFVLERDGVYLLRMGPFDARSEAESAVKKYRATGISDTALANGYPLTSKAQ</sequence>
<proteinExistence type="predicted"/>
<accession>A0A494XAS5</accession>
<dbReference type="InterPro" id="IPR036680">
    <property type="entry name" value="SPOR-like_sf"/>
</dbReference>